<feature type="active site" description="Glycyl thioester intermediate" evidence="6">
    <location>
        <position position="560"/>
    </location>
</feature>
<dbReference type="GO" id="GO:0000407">
    <property type="term" value="C:phagophore assembly site"/>
    <property type="evidence" value="ECO:0007669"/>
    <property type="project" value="UniProtKB-SubCell"/>
</dbReference>
<dbReference type="GO" id="GO:0032446">
    <property type="term" value="P:protein modification by small protein conjugation"/>
    <property type="evidence" value="ECO:0007669"/>
    <property type="project" value="TreeGrafter"/>
</dbReference>
<dbReference type="SUPFAM" id="SSF69572">
    <property type="entry name" value="Activating enzymes of the ubiquitin-like proteins"/>
    <property type="match status" value="1"/>
</dbReference>
<dbReference type="GO" id="GO:0015031">
    <property type="term" value="P:protein transport"/>
    <property type="evidence" value="ECO:0007669"/>
    <property type="project" value="UniProtKB-UniRule"/>
</dbReference>
<evidence type="ECO:0000259" key="8">
    <source>
        <dbReference type="Pfam" id="PF00899"/>
    </source>
</evidence>
<dbReference type="AlphaFoldDB" id="A0A061HLC1"/>
<evidence type="ECO:0000256" key="1">
    <source>
        <dbReference type="ARBA" id="ARBA00010931"/>
    </source>
</evidence>
<dbReference type="HOGENOM" id="CLU_012998_2_1_1"/>
<organism evidence="11">
    <name type="scientific">Blumeria graminis f. sp. tritici 96224</name>
    <dbReference type="NCBI Taxonomy" id="1268274"/>
    <lineage>
        <taxon>Eukaryota</taxon>
        <taxon>Fungi</taxon>
        <taxon>Dikarya</taxon>
        <taxon>Ascomycota</taxon>
        <taxon>Pezizomycotina</taxon>
        <taxon>Leotiomycetes</taxon>
        <taxon>Erysiphales</taxon>
        <taxon>Erysiphaceae</taxon>
        <taxon>Blumeria</taxon>
    </lineage>
</organism>
<keyword evidence="7" id="KW-0833">Ubl conjugation pathway</keyword>
<feature type="domain" description="Ubiquitin-like modifier-activating enzyme Atg7 N-terminal" evidence="9">
    <location>
        <begin position="12"/>
        <end position="341"/>
    </location>
</feature>
<dbReference type="EMBL" id="UIGY01000001">
    <property type="protein sequence ID" value="SUZ07685.1"/>
    <property type="molecule type" value="Genomic_DNA"/>
</dbReference>
<dbReference type="Gene3D" id="3.40.50.720">
    <property type="entry name" value="NAD(P)-binding Rossmann-like Domain"/>
    <property type="match status" value="1"/>
</dbReference>
<dbReference type="InterPro" id="IPR045886">
    <property type="entry name" value="ThiF/MoeB/HesA"/>
</dbReference>
<keyword evidence="4 7" id="KW-0653">Protein transport</keyword>
<dbReference type="Pfam" id="PF16420">
    <property type="entry name" value="ATG7_N"/>
    <property type="match status" value="1"/>
</dbReference>
<protein>
    <recommendedName>
        <fullName evidence="2 7">Ubiquitin-like modifier-activating enzyme ATG7</fullName>
    </recommendedName>
    <alternativeName>
        <fullName evidence="7">Autophagy-related protein 7</fullName>
    </alternativeName>
</protein>
<proteinExistence type="inferred from homology"/>
<evidence type="ECO:0000313" key="11">
    <source>
        <dbReference type="EMBL" id="SUZ07685.1"/>
    </source>
</evidence>
<evidence type="ECO:0000256" key="4">
    <source>
        <dbReference type="ARBA" id="ARBA00022927"/>
    </source>
</evidence>
<dbReference type="OrthoDB" id="338614at2759"/>
<dbReference type="EMBL" id="KE373962">
    <property type="protein sequence ID" value="EPQ67093.1"/>
    <property type="molecule type" value="Genomic_DNA"/>
</dbReference>
<dbReference type="Pfam" id="PF00899">
    <property type="entry name" value="ThiF"/>
    <property type="match status" value="1"/>
</dbReference>
<dbReference type="Proteomes" id="UP000053110">
    <property type="component" value="Unassembled WGS sequence"/>
</dbReference>
<name>A0A061HLC1_BLUGR</name>
<dbReference type="InterPro" id="IPR032197">
    <property type="entry name" value="Atg7_N"/>
</dbReference>
<dbReference type="InterPro" id="IPR042522">
    <property type="entry name" value="Atg7_N_1"/>
</dbReference>
<gene>
    <name evidence="10" type="ORF">BGT96224_4201</name>
    <name evidence="11" type="ORF">BGT96224V2_LOCUS543</name>
</gene>
<dbReference type="InterPro" id="IPR042523">
    <property type="entry name" value="Atg7_N_2"/>
</dbReference>
<dbReference type="PANTHER" id="PTHR10953:SF3">
    <property type="entry name" value="UBIQUITIN-LIKE MODIFIER-ACTIVATING ENZYME ATG7"/>
    <property type="match status" value="1"/>
</dbReference>
<comment type="similarity">
    <text evidence="1 7">Belongs to the ATG7 family.</text>
</comment>
<dbReference type="GO" id="GO:0006995">
    <property type="term" value="P:cellular response to nitrogen starvation"/>
    <property type="evidence" value="ECO:0007669"/>
    <property type="project" value="TreeGrafter"/>
</dbReference>
<evidence type="ECO:0000256" key="3">
    <source>
        <dbReference type="ARBA" id="ARBA00022448"/>
    </source>
</evidence>
<evidence type="ECO:0000313" key="12">
    <source>
        <dbReference type="Proteomes" id="UP000053110"/>
    </source>
</evidence>
<dbReference type="GO" id="GO:0034727">
    <property type="term" value="P:piecemeal microautophagy of the nucleus"/>
    <property type="evidence" value="ECO:0007669"/>
    <property type="project" value="TreeGrafter"/>
</dbReference>
<evidence type="ECO:0000256" key="7">
    <source>
        <dbReference type="RuleBase" id="RU366022"/>
    </source>
</evidence>
<accession>A0A061HLC1</accession>
<sequence>MASQTADPELALKFAPFGSEIELPFYRALSQLKIDVDRLDDSPRPVLGLYQHRMTISSDVSCRMQILGDALTSEVVPPGHIRAEGKIKNLNTYEDFKNVDKASIMNTAAKQIWDAINDGSIYTVPSLLSSFTIISYADLKNYKFTYWFAFPALHSRPVWNRNATEKPVQLTGLETSALHEKYSLWKSSTDVREHGFFLAKKVRERSRGSDMPMNTTETISDQLGYRWEVGSLRNFENGFFHNVEEKDQYISFVDPSTYPDHPGWMLRNFLVLVRRRFRLNKAQILCYRDTNSRRRETRSLVLNLETECSSFEPEKMPVATGWGRNSSGKVAPMVVNLSQYLDPKILADSAVELNTKLIKWRAAPSLNLDIMKNSKCLLLGAGTLGTYVSRLLLGWNVNKITFIDNANVSFSNPVRQPLFSFEDCLDGKTKKALAGAAALKKIFPGVESAGYVITVPMLGHPFVDELESRSHFEMMEKLFDEHDVIFLLMDTRESRWLPTVMGKAKNKLVLNAALGFDTWMVMRHGMLTKEDGSNSLGCYFCNDVVVPTDSIKDQTLDQQCTVTRPGIAPMAAAQIVELLVSILQHPLGPYAPCPILSNSQNSSNTSYDRDPPDHPLGIIPHQIRGFCATFQNMIISGKSYDCCSACSPKIINEYKKHGWEFVKRALSDETYVSQISGLAEVQRLAELALENTEWSETEDIYDPENEGELL</sequence>
<dbReference type="NCBIfam" id="TIGR01381">
    <property type="entry name" value="E1_like_apg7"/>
    <property type="match status" value="1"/>
</dbReference>
<dbReference type="PANTHER" id="PTHR10953">
    <property type="entry name" value="UBIQUITIN-ACTIVATING ENZYME E1"/>
    <property type="match status" value="1"/>
</dbReference>
<keyword evidence="5 7" id="KW-0072">Autophagy</keyword>
<dbReference type="InterPro" id="IPR035985">
    <property type="entry name" value="Ubiquitin-activating_enz"/>
</dbReference>
<dbReference type="GO" id="GO:0000045">
    <property type="term" value="P:autophagosome assembly"/>
    <property type="evidence" value="ECO:0007669"/>
    <property type="project" value="TreeGrafter"/>
</dbReference>
<reference evidence="12" key="1">
    <citation type="journal article" date="2013" name="Nat. Genet.">
        <title>The wheat powdery mildew genome shows the unique evolution of an obligate biotroph.</title>
        <authorList>
            <person name="Wicker T."/>
            <person name="Oberhaensli S."/>
            <person name="Parlange F."/>
            <person name="Buchmann J.P."/>
            <person name="Shatalina M."/>
            <person name="Roffler S."/>
            <person name="Ben-David R."/>
            <person name="Dolezel J."/>
            <person name="Simkova H."/>
            <person name="Schulze-Lefert P."/>
            <person name="Spanu P.D."/>
            <person name="Bruggmann R."/>
            <person name="Amselem J."/>
            <person name="Quesneville H."/>
            <person name="Ver Loren van Themaat E."/>
            <person name="Paape T."/>
            <person name="Shimizu K.K."/>
            <person name="Keller B."/>
        </authorList>
    </citation>
    <scope>NUCLEOTIDE SEQUENCE [LARGE SCALE GENOMIC DNA]</scope>
    <source>
        <strain evidence="12">96224</strain>
    </source>
</reference>
<dbReference type="Gene3D" id="3.40.140.70">
    <property type="entry name" value="Ubiquitin-like modifier-activating enzyme ATG7 N-terminal domain"/>
    <property type="match status" value="1"/>
</dbReference>
<comment type="subunit">
    <text evidence="7">Homodimer.</text>
</comment>
<evidence type="ECO:0000256" key="2">
    <source>
        <dbReference type="ARBA" id="ARBA00017647"/>
    </source>
</evidence>
<comment type="function">
    <text evidence="7">E1-like activating enzyme involved in the 2 ubiquitin-like systems required for cytoplasm to vacuole transport (Cvt) and autophagy. Activates ATG12 for its conjugation with ATG5 and ATG8 for its conjugation with phosphatidylethanolamine. Both systems are needed for the ATG8 association to Cvt vesicles and autophagosomes membranes. Autophagy is essential for maintenance of amino acid levels and protein synthesis under nitrogen starvation. Required for selective autophagic degradation of the nucleus (nucleophagy) as well as for mitophagy which contributes to regulate mitochondrial quantity and quality by eliminating the mitochondria to a basal level to fulfill cellular energy requirements and preventing excess ROS production.</text>
</comment>
<dbReference type="InterPro" id="IPR006285">
    <property type="entry name" value="Atg7"/>
</dbReference>
<dbReference type="GO" id="GO:0019778">
    <property type="term" value="F:Atg12 activating enzyme activity"/>
    <property type="evidence" value="ECO:0007669"/>
    <property type="project" value="TreeGrafter"/>
</dbReference>
<reference evidence="11" key="3">
    <citation type="submission" date="2018-07" db="EMBL/GenBank/DDBJ databases">
        <authorList>
            <person name="Quirk P.G."/>
            <person name="Krulwich T.A."/>
        </authorList>
    </citation>
    <scope>NUCLEOTIDE SEQUENCE</scope>
    <source>
        <strain evidence="11">96224</strain>
    </source>
</reference>
<evidence type="ECO:0000256" key="5">
    <source>
        <dbReference type="ARBA" id="ARBA00023006"/>
    </source>
</evidence>
<evidence type="ECO:0000256" key="6">
    <source>
        <dbReference type="PIRSR" id="PIRSR606285-1"/>
    </source>
</evidence>
<comment type="subcellular location">
    <subcellularLocation>
        <location evidence="7">Cytoplasm</location>
    </subcellularLocation>
    <subcellularLocation>
        <location evidence="7">Preautophagosomal structure</location>
    </subcellularLocation>
</comment>
<feature type="domain" description="THIF-type NAD/FAD binding fold" evidence="8">
    <location>
        <begin position="359"/>
        <end position="588"/>
    </location>
</feature>
<reference evidence="10" key="2">
    <citation type="submission" date="2013-01" db="EMBL/GenBank/DDBJ databases">
        <title>The wheat powdery mildew genome reveals unique evolution of an obligate biotroph.</title>
        <authorList>
            <person name="Oberhaensli S."/>
            <person name="Wicker T."/>
            <person name="Keller B."/>
        </authorList>
    </citation>
    <scope>NUCLEOTIDE SEQUENCE</scope>
    <source>
        <strain evidence="10">96224</strain>
    </source>
</reference>
<dbReference type="Gene3D" id="3.40.140.100">
    <property type="entry name" value="Ubiquitin-like modifier-activating enzyme ATG7 C-terminal domain"/>
    <property type="match status" value="1"/>
</dbReference>
<evidence type="ECO:0000259" key="9">
    <source>
        <dbReference type="Pfam" id="PF16420"/>
    </source>
</evidence>
<evidence type="ECO:0000313" key="10">
    <source>
        <dbReference type="EMBL" id="EPQ67093.1"/>
    </source>
</evidence>
<dbReference type="InterPro" id="IPR000594">
    <property type="entry name" value="ThiF_NAD_FAD-bd"/>
</dbReference>
<keyword evidence="3 7" id="KW-0813">Transport</keyword>
<dbReference type="FunFam" id="3.40.50.720:FF:000243">
    <property type="entry name" value="Ubiquitin-like modifier-activating enzyme ATG7"/>
    <property type="match status" value="1"/>
</dbReference>
<keyword evidence="7" id="KW-0963">Cytoplasm</keyword>
<dbReference type="FunFam" id="3.40.140.70:FF:000001">
    <property type="entry name" value="Ubiquitin-like modifier-activating enzyme atg7"/>
    <property type="match status" value="1"/>
</dbReference>
<dbReference type="GO" id="GO:0019779">
    <property type="term" value="F:Atg8 activating enzyme activity"/>
    <property type="evidence" value="ECO:0007669"/>
    <property type="project" value="TreeGrafter"/>
</dbReference>
<dbReference type="GO" id="GO:0000422">
    <property type="term" value="P:autophagy of mitochondrion"/>
    <property type="evidence" value="ECO:0007669"/>
    <property type="project" value="TreeGrafter"/>
</dbReference>